<dbReference type="InterPro" id="IPR002347">
    <property type="entry name" value="SDR_fam"/>
</dbReference>
<keyword evidence="2" id="KW-0560">Oxidoreductase</keyword>
<evidence type="ECO:0000313" key="4">
    <source>
        <dbReference type="EMBL" id="KPL50717.1"/>
    </source>
</evidence>
<evidence type="ECO:0000313" key="5">
    <source>
        <dbReference type="Proteomes" id="UP000048984"/>
    </source>
</evidence>
<dbReference type="GO" id="GO:0016491">
    <property type="term" value="F:oxidoreductase activity"/>
    <property type="evidence" value="ECO:0007669"/>
    <property type="project" value="UniProtKB-KW"/>
</dbReference>
<dbReference type="SUPFAM" id="SSF51735">
    <property type="entry name" value="NAD(P)-binding Rossmann-fold domains"/>
    <property type="match status" value="1"/>
</dbReference>
<keyword evidence="5" id="KW-1185">Reference proteome</keyword>
<protein>
    <submittedName>
        <fullName evidence="4">Dehydrogenase</fullName>
    </submittedName>
</protein>
<dbReference type="EMBL" id="LJYW01000004">
    <property type="protein sequence ID" value="KPL50717.1"/>
    <property type="molecule type" value="Genomic_DNA"/>
</dbReference>
<evidence type="ECO:0000256" key="2">
    <source>
        <dbReference type="ARBA" id="ARBA00023002"/>
    </source>
</evidence>
<dbReference type="PRINTS" id="PR00080">
    <property type="entry name" value="SDRFAMILY"/>
</dbReference>
<dbReference type="InterPro" id="IPR036291">
    <property type="entry name" value="NAD(P)-bd_dom_sf"/>
</dbReference>
<gene>
    <name evidence="4" type="ORF">ABB55_28295</name>
</gene>
<sequence>MSNVELHIILITGTSSGYGKATAQLFLDQGWNVVATMRAPDESVFDKPGDRLKVLPLDVTSAESISKALADAVAAFGRIDVLVNNAGIGLLSAFEFTPDTVIREMFETNTFGVMAVCRAAIPHMRQHAGGVIINVTSSTAIAPMPFVAVYTASKCAVEGFTEALSYELGLVGIRARIVEPGLAPTTNFRTNSANRIEGLTPPPYDAFAQRYFAKLQDYPTAFTSVSEVSEAVFAAATEEGDRLRFPAGPDTALFAQLRWMTSEEHYLAQMRAMFGPDLSE</sequence>
<dbReference type="Proteomes" id="UP000048984">
    <property type="component" value="Unassembled WGS sequence"/>
</dbReference>
<proteinExistence type="inferred from homology"/>
<comment type="similarity">
    <text evidence="1 3">Belongs to the short-chain dehydrogenases/reductases (SDR) family.</text>
</comment>
<reference evidence="4 5" key="2">
    <citation type="submission" date="2015-10" db="EMBL/GenBank/DDBJ databases">
        <title>Draft Genome Sequence of Prosthecomicrobium hirschii ATCC 27832.</title>
        <authorList>
            <person name="Daniel J."/>
            <person name="Givan S.A."/>
            <person name="Brun Y.V."/>
            <person name="Brown P.J."/>
        </authorList>
    </citation>
    <scope>NUCLEOTIDE SEQUENCE [LARGE SCALE GENOMIC DNA]</scope>
    <source>
        <strain evidence="4 5">16</strain>
    </source>
</reference>
<dbReference type="PANTHER" id="PTHR43976">
    <property type="entry name" value="SHORT CHAIN DEHYDROGENASE"/>
    <property type="match status" value="1"/>
</dbReference>
<dbReference type="PRINTS" id="PR00081">
    <property type="entry name" value="GDHRDH"/>
</dbReference>
<organism evidence="4 5">
    <name type="scientific">Prosthecodimorpha hirschii</name>
    <dbReference type="NCBI Taxonomy" id="665126"/>
    <lineage>
        <taxon>Bacteria</taxon>
        <taxon>Pseudomonadati</taxon>
        <taxon>Pseudomonadota</taxon>
        <taxon>Alphaproteobacteria</taxon>
        <taxon>Hyphomicrobiales</taxon>
        <taxon>Ancalomicrobiaceae</taxon>
        <taxon>Prosthecodimorpha</taxon>
    </lineage>
</organism>
<evidence type="ECO:0000256" key="1">
    <source>
        <dbReference type="ARBA" id="ARBA00006484"/>
    </source>
</evidence>
<dbReference type="STRING" id="665126.ABB55_28295"/>
<dbReference type="PANTHER" id="PTHR43976:SF16">
    <property type="entry name" value="SHORT-CHAIN DEHYDROGENASE_REDUCTASE FAMILY PROTEIN"/>
    <property type="match status" value="1"/>
</dbReference>
<evidence type="ECO:0000256" key="3">
    <source>
        <dbReference type="RuleBase" id="RU000363"/>
    </source>
</evidence>
<dbReference type="Gene3D" id="3.40.50.720">
    <property type="entry name" value="NAD(P)-binding Rossmann-like Domain"/>
    <property type="match status" value="1"/>
</dbReference>
<name>A0A0P6VI03_9HYPH</name>
<dbReference type="CDD" id="cd05374">
    <property type="entry name" value="17beta-HSD-like_SDR_c"/>
    <property type="match status" value="1"/>
</dbReference>
<comment type="caution">
    <text evidence="4">The sequence shown here is derived from an EMBL/GenBank/DDBJ whole genome shotgun (WGS) entry which is preliminary data.</text>
</comment>
<dbReference type="AlphaFoldDB" id="A0A0P6VI03"/>
<reference evidence="4 5" key="1">
    <citation type="submission" date="2015-09" db="EMBL/GenBank/DDBJ databases">
        <authorList>
            <person name="Jackson K.R."/>
            <person name="Lunt B.L."/>
            <person name="Fisher J.N.B."/>
            <person name="Gardner A.V."/>
            <person name="Bailey M.E."/>
            <person name="Deus L.M."/>
            <person name="Earl A.S."/>
            <person name="Gibby P.D."/>
            <person name="Hartmann K.A."/>
            <person name="Liu J.E."/>
            <person name="Manci A.M."/>
            <person name="Nielsen D.A."/>
            <person name="Solomon M.B."/>
            <person name="Breakwell D.P."/>
            <person name="Burnett S.H."/>
            <person name="Grose J.H."/>
        </authorList>
    </citation>
    <scope>NUCLEOTIDE SEQUENCE [LARGE SCALE GENOMIC DNA]</scope>
    <source>
        <strain evidence="4 5">16</strain>
    </source>
</reference>
<dbReference type="InterPro" id="IPR051911">
    <property type="entry name" value="SDR_oxidoreductase"/>
</dbReference>
<dbReference type="Pfam" id="PF00106">
    <property type="entry name" value="adh_short"/>
    <property type="match status" value="1"/>
</dbReference>
<accession>A0A0P6VI03</accession>
<dbReference type="RefSeq" id="WP_054362427.1">
    <property type="nucleotide sequence ID" value="NZ_LJYW01000004.1"/>
</dbReference>